<keyword evidence="2" id="KW-0675">Receptor</keyword>
<reference evidence="3" key="1">
    <citation type="journal article" date="2010" name="PLoS ONE">
        <title>The complete genome sequence of Cupriavidus metallidurans strain CH34, a master survivalist in harsh and anthropogenic environments.</title>
        <authorList>
            <person name="Janssen P.J."/>
            <person name="Van Houdt R."/>
            <person name="Moors H."/>
            <person name="Monsieurs P."/>
            <person name="Morin N."/>
            <person name="Michaux A."/>
            <person name="Benotmane M.A."/>
            <person name="Leys N."/>
            <person name="Vallaeys T."/>
            <person name="Lapidus A."/>
            <person name="Monchy S."/>
            <person name="Medigue C."/>
            <person name="Taghavi S."/>
            <person name="McCorkle S."/>
            <person name="Dunn J."/>
            <person name="van der Lelie D."/>
            <person name="Mergeay M."/>
        </authorList>
    </citation>
    <scope>NUCLEOTIDE SEQUENCE [LARGE SCALE GENOMIC DNA]</scope>
    <source>
        <strain evidence="3">ATCC 43123 / DSM 2839 / NBRC 102507 / CH34</strain>
    </source>
</reference>
<evidence type="ECO:0000313" key="3">
    <source>
        <dbReference type="Proteomes" id="UP000002429"/>
    </source>
</evidence>
<dbReference type="PANTHER" id="PTHR42928:SF5">
    <property type="entry name" value="BLR1237 PROTEIN"/>
    <property type="match status" value="1"/>
</dbReference>
<keyword evidence="2" id="KW-0614">Plasmid</keyword>
<dbReference type="AlphaFoldDB" id="Q1LGF8"/>
<dbReference type="EMBL" id="CP000353">
    <property type="protein sequence ID" value="ABF10768.1"/>
    <property type="molecule type" value="Genomic_DNA"/>
</dbReference>
<proteinExistence type="inferred from homology"/>
<geneLocation type="plasmid" evidence="2 3">
    <name>megaplasmid</name>
</geneLocation>
<dbReference type="Gene3D" id="3.40.190.150">
    <property type="entry name" value="Bordetella uptake gene, domain 1"/>
    <property type="match status" value="1"/>
</dbReference>
<organism evidence="2 3">
    <name type="scientific">Cupriavidus metallidurans (strain ATCC 43123 / DSM 2839 / NBRC 102507 / CH34)</name>
    <name type="common">Ralstonia metallidurans</name>
    <dbReference type="NCBI Taxonomy" id="266264"/>
    <lineage>
        <taxon>Bacteria</taxon>
        <taxon>Pseudomonadati</taxon>
        <taxon>Pseudomonadota</taxon>
        <taxon>Betaproteobacteria</taxon>
        <taxon>Burkholderiales</taxon>
        <taxon>Burkholderiaceae</taxon>
        <taxon>Cupriavidus</taxon>
    </lineage>
</organism>
<dbReference type="Pfam" id="PF03401">
    <property type="entry name" value="TctC"/>
    <property type="match status" value="1"/>
</dbReference>
<sequence length="398" mass="42323">MTGGADWRGCGLSRDFFMPSPPLRQSRIVPPGQWIHAARYSNPRNQTRMTRAFRRQRMTTFPQLPAIGTGKWRGMTWAALALAAVAVAVPGQGRANDAYPSKPIVMVVPFAAGGPTDVVARSVAAAMSKTLGQSVVVENRLGAGGTVSAAYVAKAAPDGYTILIHHNGMATAPALYSKLPYKPLTDFSFVGQVADVPMTLLGRHDLPPNNLPELVTYIQKNQNKVNLANAGLGAVSQLCGMLFQKAIGVDVQTIPYQGTAPAMTALLGGQVDVLCDQTTQTLTHIKADKVKLYGVTTAERIPALPNAPTLREGGLKGFEVKVWHGIYAPKGTPPAVINKLNGALRAALKDPAVAARMQDLGAVIVPEDKQTPEGLRTWLASEIDKWSPIIKAAGVKAD</sequence>
<evidence type="ECO:0000313" key="2">
    <source>
        <dbReference type="EMBL" id="ABF10768.1"/>
    </source>
</evidence>
<dbReference type="KEGG" id="rme:Rmet_3900"/>
<dbReference type="Proteomes" id="UP000002429">
    <property type="component" value="Plasmid megaplasmid"/>
</dbReference>
<dbReference type="PANTHER" id="PTHR42928">
    <property type="entry name" value="TRICARBOXYLATE-BINDING PROTEIN"/>
    <property type="match status" value="1"/>
</dbReference>
<dbReference type="HOGENOM" id="CLU_045683_0_0_4"/>
<dbReference type="InterPro" id="IPR005064">
    <property type="entry name" value="BUG"/>
</dbReference>
<dbReference type="SUPFAM" id="SSF53850">
    <property type="entry name" value="Periplasmic binding protein-like II"/>
    <property type="match status" value="1"/>
</dbReference>
<keyword evidence="3" id="KW-1185">Reference proteome</keyword>
<evidence type="ECO:0000256" key="1">
    <source>
        <dbReference type="ARBA" id="ARBA00006987"/>
    </source>
</evidence>
<comment type="similarity">
    <text evidence="1">Belongs to the UPF0065 (bug) family.</text>
</comment>
<dbReference type="InterPro" id="IPR042100">
    <property type="entry name" value="Bug_dom1"/>
</dbReference>
<accession>Q1LGF8</accession>
<gene>
    <name evidence="2" type="primary">bug</name>
    <name evidence="2" type="ordered locus">Rmet_3900</name>
</gene>
<protein>
    <submittedName>
        <fullName evidence="2">Extra-cytoplasmic solute receptor protein</fullName>
    </submittedName>
</protein>
<dbReference type="Gene3D" id="3.40.190.10">
    <property type="entry name" value="Periplasmic binding protein-like II"/>
    <property type="match status" value="1"/>
</dbReference>
<name>Q1LGF8_CUPMC</name>
<dbReference type="eggNOG" id="COG3181">
    <property type="taxonomic scope" value="Bacteria"/>
</dbReference>